<feature type="transmembrane region" description="Helical" evidence="1">
    <location>
        <begin position="141"/>
        <end position="160"/>
    </location>
</feature>
<feature type="transmembrane region" description="Helical" evidence="1">
    <location>
        <begin position="194"/>
        <end position="215"/>
    </location>
</feature>
<dbReference type="AlphaFoldDB" id="A0A5D0QUJ7"/>
<dbReference type="EMBL" id="VSKL01000003">
    <property type="protein sequence ID" value="TYB72782.1"/>
    <property type="molecule type" value="Genomic_DNA"/>
</dbReference>
<dbReference type="InterPro" id="IPR009793">
    <property type="entry name" value="DUF1361"/>
</dbReference>
<keyword evidence="1" id="KW-1133">Transmembrane helix</keyword>
<proteinExistence type="predicted"/>
<evidence type="ECO:0000313" key="2">
    <source>
        <dbReference type="EMBL" id="TYB72782.1"/>
    </source>
</evidence>
<reference evidence="2 3" key="1">
    <citation type="submission" date="2019-08" db="EMBL/GenBank/DDBJ databases">
        <title>Genomes of Antarctic Bizionia species.</title>
        <authorList>
            <person name="Bowman J.P."/>
        </authorList>
    </citation>
    <scope>NUCLEOTIDE SEQUENCE [LARGE SCALE GENOMIC DNA]</scope>
    <source>
        <strain evidence="2 3">APA-1</strain>
    </source>
</reference>
<organism evidence="2 3">
    <name type="scientific">Bizionia algoritergicola</name>
    <dbReference type="NCBI Taxonomy" id="291187"/>
    <lineage>
        <taxon>Bacteria</taxon>
        <taxon>Pseudomonadati</taxon>
        <taxon>Bacteroidota</taxon>
        <taxon>Flavobacteriia</taxon>
        <taxon>Flavobacteriales</taxon>
        <taxon>Flavobacteriaceae</taxon>
        <taxon>Bizionia</taxon>
    </lineage>
</organism>
<dbReference type="RefSeq" id="WP_066250953.1">
    <property type="nucleotide sequence ID" value="NZ_VSKL01000003.1"/>
</dbReference>
<keyword evidence="3" id="KW-1185">Reference proteome</keyword>
<dbReference type="Proteomes" id="UP000324358">
    <property type="component" value="Unassembled WGS sequence"/>
</dbReference>
<feature type="transmembrane region" description="Helical" evidence="1">
    <location>
        <begin position="12"/>
        <end position="33"/>
    </location>
</feature>
<sequence length="221" mass="25426">MNTLKTLVLKRFKILSLLTISMGFSVLLLLIRMKITHSFFFIFLVWNLFLAAIPYAITTYLVSKPKLSKFTLLMSGIIWLLFLPNAPYIITDLLHLKISSISLLWLDVLIVTSFAYNGLILFFLSLIDMRKLLLSHVKKSVVTYGFPIIFLLTGFGIYFGRFLRYNSWEVLNKPLHLLADCVEILLQPNHHTEAWLFTLTFAAFLGIGFKMFSAFQKTTNG</sequence>
<accession>A0A5D0QUJ7</accession>
<gene>
    <name evidence="2" type="ORF">ES675_09550</name>
</gene>
<keyword evidence="1" id="KW-0472">Membrane</keyword>
<feature type="transmembrane region" description="Helical" evidence="1">
    <location>
        <begin position="102"/>
        <end position="129"/>
    </location>
</feature>
<dbReference type="OrthoDB" id="4540541at2"/>
<evidence type="ECO:0000313" key="3">
    <source>
        <dbReference type="Proteomes" id="UP000324358"/>
    </source>
</evidence>
<protein>
    <submittedName>
        <fullName evidence="2">DUF1361 domain-containing protein</fullName>
    </submittedName>
</protein>
<name>A0A5D0QUJ7_9FLAO</name>
<dbReference type="Pfam" id="PF07099">
    <property type="entry name" value="DUF1361"/>
    <property type="match status" value="1"/>
</dbReference>
<feature type="transmembrane region" description="Helical" evidence="1">
    <location>
        <begin position="70"/>
        <end position="90"/>
    </location>
</feature>
<keyword evidence="1" id="KW-0812">Transmembrane</keyword>
<feature type="transmembrane region" description="Helical" evidence="1">
    <location>
        <begin position="39"/>
        <end position="63"/>
    </location>
</feature>
<evidence type="ECO:0000256" key="1">
    <source>
        <dbReference type="SAM" id="Phobius"/>
    </source>
</evidence>
<comment type="caution">
    <text evidence="2">The sequence shown here is derived from an EMBL/GenBank/DDBJ whole genome shotgun (WGS) entry which is preliminary data.</text>
</comment>